<dbReference type="PANTHER" id="PTHR43406:SF1">
    <property type="entry name" value="TRYPTOPHAN SYNTHASE ALPHA CHAIN, CHLOROPLASTIC"/>
    <property type="match status" value="1"/>
</dbReference>
<dbReference type="InterPro" id="IPR018204">
    <property type="entry name" value="Trp_synthase_alpha_AS"/>
</dbReference>
<evidence type="ECO:0000313" key="12">
    <source>
        <dbReference type="Proteomes" id="UP000609531"/>
    </source>
</evidence>
<gene>
    <name evidence="9" type="primary">trpA</name>
    <name evidence="11" type="ORF">JCR33_11135</name>
</gene>
<keyword evidence="5 9" id="KW-0822">Tryptophan biosynthesis</keyword>
<keyword evidence="6 9" id="KW-0057">Aromatic amino acid biosynthesis</keyword>
<comment type="subunit">
    <text evidence="3 9">Tetramer of two alpha and two beta chains.</text>
</comment>
<evidence type="ECO:0000313" key="11">
    <source>
        <dbReference type="EMBL" id="MBJ3776246.1"/>
    </source>
</evidence>
<organism evidence="11 12">
    <name type="scientific">Acuticoccus mangrovi</name>
    <dbReference type="NCBI Taxonomy" id="2796142"/>
    <lineage>
        <taxon>Bacteria</taxon>
        <taxon>Pseudomonadati</taxon>
        <taxon>Pseudomonadota</taxon>
        <taxon>Alphaproteobacteria</taxon>
        <taxon>Hyphomicrobiales</taxon>
        <taxon>Amorphaceae</taxon>
        <taxon>Acuticoccus</taxon>
    </lineage>
</organism>
<dbReference type="HAMAP" id="MF_00131">
    <property type="entry name" value="Trp_synth_alpha"/>
    <property type="match status" value="1"/>
</dbReference>
<dbReference type="FunFam" id="3.20.20.70:FF:000037">
    <property type="entry name" value="Tryptophan synthase alpha chain"/>
    <property type="match status" value="1"/>
</dbReference>
<protein>
    <recommendedName>
        <fullName evidence="9">Tryptophan synthase alpha chain</fullName>
        <ecNumber evidence="9">4.2.1.20</ecNumber>
    </recommendedName>
</protein>
<dbReference type="CDD" id="cd04724">
    <property type="entry name" value="Tryptophan_synthase_alpha"/>
    <property type="match status" value="1"/>
</dbReference>
<comment type="catalytic activity">
    <reaction evidence="8 9">
        <text>(1S,2R)-1-C-(indol-3-yl)glycerol 3-phosphate + L-serine = D-glyceraldehyde 3-phosphate + L-tryptophan + H2O</text>
        <dbReference type="Rhea" id="RHEA:10532"/>
        <dbReference type="ChEBI" id="CHEBI:15377"/>
        <dbReference type="ChEBI" id="CHEBI:33384"/>
        <dbReference type="ChEBI" id="CHEBI:57912"/>
        <dbReference type="ChEBI" id="CHEBI:58866"/>
        <dbReference type="ChEBI" id="CHEBI:59776"/>
        <dbReference type="EC" id="4.2.1.20"/>
    </reaction>
</comment>
<dbReference type="PROSITE" id="PS00167">
    <property type="entry name" value="TRP_SYNTHASE_ALPHA"/>
    <property type="match status" value="1"/>
</dbReference>
<dbReference type="InterPro" id="IPR011060">
    <property type="entry name" value="RibuloseP-bd_barrel"/>
</dbReference>
<evidence type="ECO:0000256" key="1">
    <source>
        <dbReference type="ARBA" id="ARBA00003365"/>
    </source>
</evidence>
<dbReference type="Proteomes" id="UP000609531">
    <property type="component" value="Unassembled WGS sequence"/>
</dbReference>
<evidence type="ECO:0000256" key="5">
    <source>
        <dbReference type="ARBA" id="ARBA00022822"/>
    </source>
</evidence>
<dbReference type="GO" id="GO:0004834">
    <property type="term" value="F:tryptophan synthase activity"/>
    <property type="evidence" value="ECO:0007669"/>
    <property type="project" value="UniProtKB-UniRule"/>
</dbReference>
<keyword evidence="4 9" id="KW-0028">Amino-acid biosynthesis</keyword>
<evidence type="ECO:0000256" key="7">
    <source>
        <dbReference type="ARBA" id="ARBA00023239"/>
    </source>
</evidence>
<accession>A0A934MHM6</accession>
<dbReference type="AlphaFoldDB" id="A0A934MHM6"/>
<dbReference type="Gene3D" id="3.20.20.70">
    <property type="entry name" value="Aldolase class I"/>
    <property type="match status" value="1"/>
</dbReference>
<comment type="pathway">
    <text evidence="2 9">Amino-acid biosynthesis; L-tryptophan biosynthesis; L-tryptophan from chorismate: step 5/5.</text>
</comment>
<evidence type="ECO:0000256" key="4">
    <source>
        <dbReference type="ARBA" id="ARBA00022605"/>
    </source>
</evidence>
<evidence type="ECO:0000256" key="9">
    <source>
        <dbReference type="HAMAP-Rule" id="MF_00131"/>
    </source>
</evidence>
<dbReference type="RefSeq" id="WP_198882119.1">
    <property type="nucleotide sequence ID" value="NZ_JAEKJA010000007.1"/>
</dbReference>
<dbReference type="EC" id="4.2.1.20" evidence="9"/>
<evidence type="ECO:0000256" key="10">
    <source>
        <dbReference type="RuleBase" id="RU003662"/>
    </source>
</evidence>
<dbReference type="SUPFAM" id="SSF51366">
    <property type="entry name" value="Ribulose-phoshate binding barrel"/>
    <property type="match status" value="1"/>
</dbReference>
<evidence type="ECO:0000256" key="2">
    <source>
        <dbReference type="ARBA" id="ARBA00004733"/>
    </source>
</evidence>
<dbReference type="NCBIfam" id="TIGR00262">
    <property type="entry name" value="trpA"/>
    <property type="match status" value="1"/>
</dbReference>
<evidence type="ECO:0000256" key="6">
    <source>
        <dbReference type="ARBA" id="ARBA00023141"/>
    </source>
</evidence>
<evidence type="ECO:0000256" key="3">
    <source>
        <dbReference type="ARBA" id="ARBA00011270"/>
    </source>
</evidence>
<dbReference type="Pfam" id="PF00290">
    <property type="entry name" value="Trp_syntA"/>
    <property type="match status" value="1"/>
</dbReference>
<comment type="function">
    <text evidence="1 9">The alpha subunit is responsible for the aldol cleavage of indoleglycerol phosphate to indole and glyceraldehyde 3-phosphate.</text>
</comment>
<name>A0A934MHM6_9HYPH</name>
<dbReference type="EMBL" id="JAEKJA010000007">
    <property type="protein sequence ID" value="MBJ3776246.1"/>
    <property type="molecule type" value="Genomic_DNA"/>
</dbReference>
<keyword evidence="7 9" id="KW-0456">Lyase</keyword>
<keyword evidence="12" id="KW-1185">Reference proteome</keyword>
<dbReference type="PANTHER" id="PTHR43406">
    <property type="entry name" value="TRYPTOPHAN SYNTHASE, ALPHA CHAIN"/>
    <property type="match status" value="1"/>
</dbReference>
<proteinExistence type="inferred from homology"/>
<evidence type="ECO:0000256" key="8">
    <source>
        <dbReference type="ARBA" id="ARBA00049047"/>
    </source>
</evidence>
<dbReference type="GO" id="GO:0005829">
    <property type="term" value="C:cytosol"/>
    <property type="evidence" value="ECO:0007669"/>
    <property type="project" value="TreeGrafter"/>
</dbReference>
<comment type="caution">
    <text evidence="11">The sequence shown here is derived from an EMBL/GenBank/DDBJ whole genome shotgun (WGS) entry which is preliminary data.</text>
</comment>
<feature type="active site" description="Proton acceptor" evidence="9">
    <location>
        <position position="60"/>
    </location>
</feature>
<sequence length="270" mass="27871">MSRIAARFEALGRDNRAALVTFITAADPSIETCAEILKGLPAAGADVIELGMPFTDPMADGPAIQAAGRRALAAGGSVSTTLRLVRDFRQHDDTTPIVLMGYYNPIYHRGVDTFLAEATEAGVDGLIIVDLPPEEDDELCLPARAVGLDFIRLATPTTDDKRLPAVLANTSGFVYYVAIAGITGTASAAAADIGRAVARLKAKTALPVGVGFGVKTPEQAAEIARVADAVVVGSAIVSTIEASGGDPAPTLAFVKALSDGVRRARTEVAA</sequence>
<feature type="active site" description="Proton acceptor" evidence="9">
    <location>
        <position position="49"/>
    </location>
</feature>
<dbReference type="InterPro" id="IPR013785">
    <property type="entry name" value="Aldolase_TIM"/>
</dbReference>
<comment type="similarity">
    <text evidence="9 10">Belongs to the TrpA family.</text>
</comment>
<reference evidence="11" key="1">
    <citation type="submission" date="2020-12" db="EMBL/GenBank/DDBJ databases">
        <title>Bacterial taxonomy.</title>
        <authorList>
            <person name="Pan X."/>
        </authorList>
    </citation>
    <scope>NUCLEOTIDE SEQUENCE</scope>
    <source>
        <strain evidence="11">B2012</strain>
    </source>
</reference>
<dbReference type="InterPro" id="IPR002028">
    <property type="entry name" value="Trp_synthase_suA"/>
</dbReference>